<name>Q1YF06_AURMS</name>
<evidence type="ECO:0000313" key="8">
    <source>
        <dbReference type="Proteomes" id="UP000000321"/>
    </source>
</evidence>
<sequence>MSGSRPARARPGNAMESCVPFFIPTPIADNLMWSLAILVATFGLRWAGEWFATRNTDPIEARQRRFTIRAITHAVVAVALLGIWLSEIQNLLFSLAAVMVALVVATKELIMCIAGSVLRFGGHLFKVGDRIDINGIHGEVIDHGLFSTTIMELPPHHLGHSGTGRVVMLPNAILLTGPVRVGAQPRHFFPHRFTLTLEGPVPVRETKARIEAAAEAALADDLDRATRFHRLAAGKAGAEIAGPGYEVTVGTSDIGKLQFHVMLYCLVQDAGALQQAITLEALEGLGAARTVKPGEQRAWDEIARQLREAARPREAAA</sequence>
<evidence type="ECO:0000259" key="6">
    <source>
        <dbReference type="Pfam" id="PF00924"/>
    </source>
</evidence>
<dbReference type="PANTHER" id="PTHR30221">
    <property type="entry name" value="SMALL-CONDUCTANCE MECHANOSENSITIVE CHANNEL"/>
    <property type="match status" value="1"/>
</dbReference>
<evidence type="ECO:0000256" key="5">
    <source>
        <dbReference type="RuleBase" id="RU369025"/>
    </source>
</evidence>
<evidence type="ECO:0000313" key="7">
    <source>
        <dbReference type="EMBL" id="EAS48739.1"/>
    </source>
</evidence>
<feature type="transmembrane region" description="Helical" evidence="5">
    <location>
        <begin position="91"/>
        <end position="118"/>
    </location>
</feature>
<dbReference type="InterPro" id="IPR023408">
    <property type="entry name" value="MscS_beta-dom_sf"/>
</dbReference>
<dbReference type="RefSeq" id="WP_009211188.1">
    <property type="nucleotide sequence ID" value="NZ_BBWP01000006.1"/>
</dbReference>
<dbReference type="InterPro" id="IPR010920">
    <property type="entry name" value="LSM_dom_sf"/>
</dbReference>
<keyword evidence="5" id="KW-0406">Ion transport</keyword>
<dbReference type="PANTHER" id="PTHR30221:SF1">
    <property type="entry name" value="SMALL-CONDUCTANCE MECHANOSENSITIVE CHANNEL"/>
    <property type="match status" value="1"/>
</dbReference>
<keyword evidence="2 5" id="KW-0812">Transmembrane</keyword>
<dbReference type="BioCyc" id="AURANTIMONAS:SI859A1_03375-MONOMER"/>
<comment type="subcellular location">
    <subcellularLocation>
        <location evidence="5">Cell inner membrane</location>
        <topology evidence="5">Multi-pass membrane protein</topology>
    </subcellularLocation>
    <subcellularLocation>
        <location evidence="1">Membrane</location>
    </subcellularLocation>
</comment>
<keyword evidence="8" id="KW-1185">Reference proteome</keyword>
<comment type="similarity">
    <text evidence="5">Belongs to the MscS (TC 1.A.23) family.</text>
</comment>
<keyword evidence="5" id="KW-1003">Cell membrane</keyword>
<keyword evidence="3 5" id="KW-1133">Transmembrane helix</keyword>
<dbReference type="InterPro" id="IPR006685">
    <property type="entry name" value="MscS_channel_2nd"/>
</dbReference>
<comment type="function">
    <text evidence="5">Mechanosensitive channel that participates in the regulation of osmotic pressure changes within the cell, opening in response to stretch forces in the membrane lipid bilayer, without the need for other proteins. Contributes to normal resistance to hypoosmotic shock. Forms an ion channel of 1.0 nanosiemens conductance with a slight preference for anions.</text>
</comment>
<accession>Q1YF06</accession>
<dbReference type="AlphaFoldDB" id="Q1YF06"/>
<protein>
    <recommendedName>
        <fullName evidence="5">Small-conductance mechanosensitive channel</fullName>
    </recommendedName>
</protein>
<dbReference type="InterPro" id="IPR045275">
    <property type="entry name" value="MscS_archaea/bacteria_type"/>
</dbReference>
<evidence type="ECO:0000256" key="1">
    <source>
        <dbReference type="ARBA" id="ARBA00004370"/>
    </source>
</evidence>
<keyword evidence="4 5" id="KW-0472">Membrane</keyword>
<feature type="transmembrane region" description="Helical" evidence="5">
    <location>
        <begin position="68"/>
        <end position="85"/>
    </location>
</feature>
<dbReference type="GO" id="GO:0005886">
    <property type="term" value="C:plasma membrane"/>
    <property type="evidence" value="ECO:0007669"/>
    <property type="project" value="UniProtKB-SubCell"/>
</dbReference>
<comment type="caution">
    <text evidence="5">Lacks conserved residue(s) required for the propagation of feature annotation.</text>
</comment>
<gene>
    <name evidence="7" type="ORF">SI859A1_03375</name>
</gene>
<dbReference type="SUPFAM" id="SSF50182">
    <property type="entry name" value="Sm-like ribonucleoproteins"/>
    <property type="match status" value="1"/>
</dbReference>
<keyword evidence="5" id="KW-0813">Transport</keyword>
<keyword evidence="5" id="KW-0997">Cell inner membrane</keyword>
<evidence type="ECO:0000256" key="2">
    <source>
        <dbReference type="ARBA" id="ARBA00022692"/>
    </source>
</evidence>
<dbReference type="Gene3D" id="2.30.30.60">
    <property type="match status" value="1"/>
</dbReference>
<organism evidence="7 8">
    <name type="scientific">Aurantimonas manganoxydans (strain ATCC BAA-1229 / DSM 21871 / SI85-9A1)</name>
    <dbReference type="NCBI Taxonomy" id="287752"/>
    <lineage>
        <taxon>Bacteria</taxon>
        <taxon>Pseudomonadati</taxon>
        <taxon>Pseudomonadota</taxon>
        <taxon>Alphaproteobacteria</taxon>
        <taxon>Hyphomicrobiales</taxon>
        <taxon>Aurantimonadaceae</taxon>
        <taxon>Aurantimonas</taxon>
    </lineage>
</organism>
<evidence type="ECO:0000256" key="4">
    <source>
        <dbReference type="ARBA" id="ARBA00023136"/>
    </source>
</evidence>
<proteinExistence type="inferred from homology"/>
<feature type="domain" description="Mechanosensitive ion channel MscS" evidence="6">
    <location>
        <begin position="113"/>
        <end position="152"/>
    </location>
</feature>
<reference evidence="7 8" key="1">
    <citation type="journal article" date="2008" name="Appl. Environ. Microbiol.">
        <title>Genomic insights into Mn(II) oxidation by the marine alphaproteobacterium Aurantimonas sp. strain SI85-9A1.</title>
        <authorList>
            <person name="Dick G.J."/>
            <person name="Podell S."/>
            <person name="Johnson H.A."/>
            <person name="Rivera-Espinoza Y."/>
            <person name="Bernier-Latmani R."/>
            <person name="McCarthy J.K."/>
            <person name="Torpey J.W."/>
            <person name="Clement B.G."/>
            <person name="Gaasterland T."/>
            <person name="Tebo B.M."/>
        </authorList>
    </citation>
    <scope>NUCLEOTIDE SEQUENCE [LARGE SCALE GENOMIC DNA]</scope>
    <source>
        <strain evidence="7 8">SI85-9A1</strain>
    </source>
</reference>
<dbReference type="EMBL" id="AAPJ01000007">
    <property type="protein sequence ID" value="EAS48739.1"/>
    <property type="molecule type" value="Genomic_DNA"/>
</dbReference>
<dbReference type="Pfam" id="PF00924">
    <property type="entry name" value="MS_channel_2nd"/>
    <property type="match status" value="1"/>
</dbReference>
<evidence type="ECO:0000256" key="3">
    <source>
        <dbReference type="ARBA" id="ARBA00022989"/>
    </source>
</evidence>
<feature type="transmembrane region" description="Helical" evidence="5">
    <location>
        <begin position="31"/>
        <end position="48"/>
    </location>
</feature>
<dbReference type="Proteomes" id="UP000000321">
    <property type="component" value="Unassembled WGS sequence"/>
</dbReference>
<dbReference type="GO" id="GO:0008381">
    <property type="term" value="F:mechanosensitive monoatomic ion channel activity"/>
    <property type="evidence" value="ECO:0007669"/>
    <property type="project" value="InterPro"/>
</dbReference>
<dbReference type="HOGENOM" id="CLU_059701_1_0_5"/>
<comment type="subunit">
    <text evidence="5">Homoheptamer.</text>
</comment>
<comment type="caution">
    <text evidence="7">The sequence shown here is derived from an EMBL/GenBank/DDBJ whole genome shotgun (WGS) entry which is preliminary data.</text>
</comment>
<keyword evidence="5" id="KW-0407">Ion channel</keyword>